<dbReference type="Proteomes" id="UP001431429">
    <property type="component" value="Unassembled WGS sequence"/>
</dbReference>
<evidence type="ECO:0000256" key="1">
    <source>
        <dbReference type="SAM" id="MobiDB-lite"/>
    </source>
</evidence>
<feature type="region of interest" description="Disordered" evidence="1">
    <location>
        <begin position="39"/>
        <end position="70"/>
    </location>
</feature>
<organism evidence="2 3">
    <name type="scientific">Streptomyces albipurpureus</name>
    <dbReference type="NCBI Taxonomy" id="2897419"/>
    <lineage>
        <taxon>Bacteria</taxon>
        <taxon>Bacillati</taxon>
        <taxon>Actinomycetota</taxon>
        <taxon>Actinomycetes</taxon>
        <taxon>Kitasatosporales</taxon>
        <taxon>Streptomycetaceae</taxon>
        <taxon>Streptomyces</taxon>
    </lineage>
</organism>
<evidence type="ECO:0000313" key="2">
    <source>
        <dbReference type="EMBL" id="MCM2390596.1"/>
    </source>
</evidence>
<comment type="caution">
    <text evidence="2">The sequence shown here is derived from an EMBL/GenBank/DDBJ whole genome shotgun (WGS) entry which is preliminary data.</text>
</comment>
<gene>
    <name evidence="2" type="ORF">NBG84_20225</name>
</gene>
<accession>A0ABT0UTP0</accession>
<evidence type="ECO:0008006" key="4">
    <source>
        <dbReference type="Google" id="ProtNLM"/>
    </source>
</evidence>
<sequence>MRQRGRLLLAATVPTLLLGVWATFLVLVGAPHPTGATTVTTASMSPVVPVRTDGPQRGGSPRQEARPDLRRAPVAVVQETVAADTEARLPLAPPAPAGPVAFDFARPLTGDTAVGPRQERAPPHHPYSPRHTRAPPSTSSS</sequence>
<dbReference type="RefSeq" id="WP_250920931.1">
    <property type="nucleotide sequence ID" value="NZ_JAMQAW010000025.1"/>
</dbReference>
<protein>
    <recommendedName>
        <fullName evidence="4">Secreted protein</fullName>
    </recommendedName>
</protein>
<reference evidence="2" key="1">
    <citation type="submission" date="2022-06" db="EMBL/GenBank/DDBJ databases">
        <title>Genome public.</title>
        <authorList>
            <person name="Sun Q."/>
        </authorList>
    </citation>
    <scope>NUCLEOTIDE SEQUENCE</scope>
    <source>
        <strain evidence="2">CWNU-1</strain>
    </source>
</reference>
<feature type="region of interest" description="Disordered" evidence="1">
    <location>
        <begin position="87"/>
        <end position="141"/>
    </location>
</feature>
<name>A0ABT0UTP0_9ACTN</name>
<keyword evidence="3" id="KW-1185">Reference proteome</keyword>
<proteinExistence type="predicted"/>
<evidence type="ECO:0000313" key="3">
    <source>
        <dbReference type="Proteomes" id="UP001431429"/>
    </source>
</evidence>
<dbReference type="EMBL" id="JAMQAW010000025">
    <property type="protein sequence ID" value="MCM2390596.1"/>
    <property type="molecule type" value="Genomic_DNA"/>
</dbReference>